<organism evidence="1 2">
    <name type="scientific">Bradyrhizobium erythrophlei</name>
    <dbReference type="NCBI Taxonomy" id="1437360"/>
    <lineage>
        <taxon>Bacteria</taxon>
        <taxon>Pseudomonadati</taxon>
        <taxon>Pseudomonadota</taxon>
        <taxon>Alphaproteobacteria</taxon>
        <taxon>Hyphomicrobiales</taxon>
        <taxon>Nitrobacteraceae</taxon>
        <taxon>Bradyrhizobium</taxon>
    </lineage>
</organism>
<protein>
    <submittedName>
        <fullName evidence="1">Uncharacterized protein</fullName>
    </submittedName>
</protein>
<gene>
    <name evidence="1" type="ORF">SAMN05444164_0330</name>
</gene>
<dbReference type="RefSeq" id="WP_171947550.1">
    <property type="nucleotide sequence ID" value="NZ_FNTH01000001.1"/>
</dbReference>
<sequence>MNSMELALQPVRRHLTRLAQRCVALIEGVIHPYRPELYYMRGPGPKCRARRQAGLRD</sequence>
<reference evidence="1 2" key="1">
    <citation type="submission" date="2016-10" db="EMBL/GenBank/DDBJ databases">
        <authorList>
            <person name="de Groot N.N."/>
        </authorList>
    </citation>
    <scope>NUCLEOTIDE SEQUENCE [LARGE SCALE GENOMIC DNA]</scope>
    <source>
        <strain evidence="1 2">MT12</strain>
    </source>
</reference>
<name>A0A1H4MHX8_9BRAD</name>
<evidence type="ECO:0000313" key="2">
    <source>
        <dbReference type="Proteomes" id="UP000198992"/>
    </source>
</evidence>
<dbReference type="EMBL" id="FNTH01000001">
    <property type="protein sequence ID" value="SEB82720.1"/>
    <property type="molecule type" value="Genomic_DNA"/>
</dbReference>
<evidence type="ECO:0000313" key="1">
    <source>
        <dbReference type="EMBL" id="SEB82720.1"/>
    </source>
</evidence>
<dbReference type="AlphaFoldDB" id="A0A1H4MHX8"/>
<dbReference type="Proteomes" id="UP000198992">
    <property type="component" value="Unassembled WGS sequence"/>
</dbReference>
<accession>A0A1H4MHX8</accession>
<proteinExistence type="predicted"/>